<dbReference type="InterPro" id="IPR006447">
    <property type="entry name" value="Myb_dom_plants"/>
</dbReference>
<dbReference type="Gene3D" id="1.10.10.60">
    <property type="entry name" value="Homeodomain-like"/>
    <property type="match status" value="1"/>
</dbReference>
<keyword evidence="7" id="KW-0539">Nucleus</keyword>
<feature type="compositionally biased region" description="Polar residues" evidence="8">
    <location>
        <begin position="634"/>
        <end position="669"/>
    </location>
</feature>
<gene>
    <name evidence="10" type="ORF">F0562_002399</name>
</gene>
<keyword evidence="6" id="KW-0804">Transcription</keyword>
<dbReference type="NCBIfam" id="TIGR01675">
    <property type="entry name" value="plant-AP"/>
    <property type="match status" value="1"/>
</dbReference>
<dbReference type="Gene3D" id="3.40.50.1000">
    <property type="entry name" value="HAD superfamily/HAD-like"/>
    <property type="match status" value="1"/>
</dbReference>
<dbReference type="GO" id="GO:0005634">
    <property type="term" value="C:nucleus"/>
    <property type="evidence" value="ECO:0007669"/>
    <property type="project" value="UniProtKB-SubCell"/>
</dbReference>
<evidence type="ECO:0000313" key="10">
    <source>
        <dbReference type="EMBL" id="KAA8550715.1"/>
    </source>
</evidence>
<keyword evidence="5" id="KW-0175">Coiled coil</keyword>
<dbReference type="InterPro" id="IPR005519">
    <property type="entry name" value="Acid_phosphat_B-like"/>
</dbReference>
<keyword evidence="3" id="KW-0732">Signal</keyword>
<evidence type="ECO:0000256" key="3">
    <source>
        <dbReference type="ARBA" id="ARBA00022729"/>
    </source>
</evidence>
<organism evidence="10 11">
    <name type="scientific">Nyssa sinensis</name>
    <dbReference type="NCBI Taxonomy" id="561372"/>
    <lineage>
        <taxon>Eukaryota</taxon>
        <taxon>Viridiplantae</taxon>
        <taxon>Streptophyta</taxon>
        <taxon>Embryophyta</taxon>
        <taxon>Tracheophyta</taxon>
        <taxon>Spermatophyta</taxon>
        <taxon>Magnoliopsida</taxon>
        <taxon>eudicotyledons</taxon>
        <taxon>Gunneridae</taxon>
        <taxon>Pentapetalae</taxon>
        <taxon>asterids</taxon>
        <taxon>Cornales</taxon>
        <taxon>Nyssaceae</taxon>
        <taxon>Nyssa</taxon>
    </lineage>
</organism>
<evidence type="ECO:0000256" key="2">
    <source>
        <dbReference type="ARBA" id="ARBA00006783"/>
    </source>
</evidence>
<comment type="subcellular location">
    <subcellularLocation>
        <location evidence="1">Nucleus</location>
    </subcellularLocation>
</comment>
<dbReference type="PANTHER" id="PTHR31284:SF57">
    <property type="entry name" value="ACID PHOSPHATASE"/>
    <property type="match status" value="1"/>
</dbReference>
<dbReference type="Pfam" id="PF03767">
    <property type="entry name" value="Acid_phosphat_B"/>
    <property type="match status" value="1"/>
</dbReference>
<evidence type="ECO:0000256" key="1">
    <source>
        <dbReference type="ARBA" id="ARBA00004123"/>
    </source>
</evidence>
<dbReference type="Pfam" id="PF14379">
    <property type="entry name" value="Myb_CC_LHEQLE"/>
    <property type="match status" value="1"/>
</dbReference>
<dbReference type="NCBIfam" id="TIGR01557">
    <property type="entry name" value="myb_SHAQKYF"/>
    <property type="match status" value="1"/>
</dbReference>
<evidence type="ECO:0000259" key="9">
    <source>
        <dbReference type="PROSITE" id="PS51294"/>
    </source>
</evidence>
<dbReference type="CDD" id="cd07535">
    <property type="entry name" value="HAD_VSP"/>
    <property type="match status" value="1"/>
</dbReference>
<reference evidence="10 11" key="1">
    <citation type="submission" date="2019-09" db="EMBL/GenBank/DDBJ databases">
        <title>A chromosome-level genome assembly of the Chinese tupelo Nyssa sinensis.</title>
        <authorList>
            <person name="Yang X."/>
            <person name="Kang M."/>
            <person name="Yang Y."/>
            <person name="Xiong H."/>
            <person name="Wang M."/>
            <person name="Zhang Z."/>
            <person name="Wang Z."/>
            <person name="Wu H."/>
            <person name="Ma T."/>
            <person name="Liu J."/>
            <person name="Xi Z."/>
        </authorList>
    </citation>
    <scope>NUCLEOTIDE SEQUENCE [LARGE SCALE GENOMIC DNA]</scope>
    <source>
        <strain evidence="10">J267</strain>
        <tissue evidence="10">Leaf</tissue>
    </source>
</reference>
<dbReference type="InterPro" id="IPR009057">
    <property type="entry name" value="Homeodomain-like_sf"/>
</dbReference>
<dbReference type="Pfam" id="PF00249">
    <property type="entry name" value="Myb_DNA-binding"/>
    <property type="match status" value="1"/>
</dbReference>
<dbReference type="InterPro" id="IPR017930">
    <property type="entry name" value="Myb_dom"/>
</dbReference>
<name>A0A5J5C5N3_9ASTE</name>
<dbReference type="GO" id="GO:0003677">
    <property type="term" value="F:DNA binding"/>
    <property type="evidence" value="ECO:0007669"/>
    <property type="project" value="InterPro"/>
</dbReference>
<dbReference type="AlphaFoldDB" id="A0A5J5C5N3"/>
<dbReference type="GO" id="GO:0003993">
    <property type="term" value="F:acid phosphatase activity"/>
    <property type="evidence" value="ECO:0007669"/>
    <property type="project" value="InterPro"/>
</dbReference>
<dbReference type="FunFam" id="1.10.10.60:FF:000002">
    <property type="entry name" value="Myb family transcription factor"/>
    <property type="match status" value="1"/>
</dbReference>
<comment type="similarity">
    <text evidence="2">Belongs to the MYB-CC family.</text>
</comment>
<evidence type="ECO:0000256" key="5">
    <source>
        <dbReference type="ARBA" id="ARBA00023054"/>
    </source>
</evidence>
<dbReference type="InterPro" id="IPR036412">
    <property type="entry name" value="HAD-like_sf"/>
</dbReference>
<feature type="region of interest" description="Disordered" evidence="8">
    <location>
        <begin position="634"/>
        <end position="722"/>
    </location>
</feature>
<dbReference type="Proteomes" id="UP000325577">
    <property type="component" value="Linkage Group LG0"/>
</dbReference>
<protein>
    <recommendedName>
        <fullName evidence="9">HTH myb-type domain-containing protein</fullName>
    </recommendedName>
</protein>
<dbReference type="EMBL" id="CM018031">
    <property type="protein sequence ID" value="KAA8550715.1"/>
    <property type="molecule type" value="Genomic_DNA"/>
</dbReference>
<dbReference type="PANTHER" id="PTHR31284">
    <property type="entry name" value="ACID PHOSPHATASE-LIKE PROTEIN"/>
    <property type="match status" value="1"/>
</dbReference>
<dbReference type="InterPro" id="IPR025756">
    <property type="entry name" value="Myb_CC_LHEQLE"/>
</dbReference>
<dbReference type="InterPro" id="IPR010028">
    <property type="entry name" value="Acid_phosphatase_pln"/>
</dbReference>
<accession>A0A5J5C5N3</accession>
<dbReference type="FunFam" id="3.40.50.1000:FF:000189">
    <property type="entry name" value="Vegetative storage protein 1"/>
    <property type="match status" value="1"/>
</dbReference>
<evidence type="ECO:0000256" key="8">
    <source>
        <dbReference type="SAM" id="MobiDB-lite"/>
    </source>
</evidence>
<evidence type="ECO:0000313" key="11">
    <source>
        <dbReference type="Proteomes" id="UP000325577"/>
    </source>
</evidence>
<evidence type="ECO:0000256" key="6">
    <source>
        <dbReference type="ARBA" id="ARBA00023163"/>
    </source>
</evidence>
<feature type="compositionally biased region" description="Basic and acidic residues" evidence="8">
    <location>
        <begin position="683"/>
        <end position="704"/>
    </location>
</feature>
<dbReference type="PROSITE" id="PS51294">
    <property type="entry name" value="HTH_MYB"/>
    <property type="match status" value="1"/>
</dbReference>
<dbReference type="InterPro" id="IPR001005">
    <property type="entry name" value="SANT/Myb"/>
</dbReference>
<dbReference type="SUPFAM" id="SSF56784">
    <property type="entry name" value="HAD-like"/>
    <property type="match status" value="1"/>
</dbReference>
<sequence>MMKEITMKFLNMGSLKRIQIPKLWRRITCSGSAVELGSVKRRAPVESCNGSYVMRQLFWRFKSQWKQALRWQRHTAKYRYDPHSYSQNFDDGCFHDHPSSFAPTIADWNILNQIRKTEVDGSLKNYCESWRINVELHNIRDFEVVPQECIEYIGKYMTSTQYKADSERALEETALYLSSCCTLKGDGKDAWIFDIDDTLLSTVPYFKKHQYGGEKLNVTSLEGWMREGKAPALEHTSKLFHEIKGRGFKIFLISTRKECLREATVDNLIKVGYHGWAGLFLRGLQDEYKKVENYKAEARKRLVDEGYRIWGTVGDQWSSFDGHPTAKRAFKLPNSLYYISIARHTKSALKSLNFGTIWSCFCFKSRIVYVFSSPRQIKKKIWRHGLLYPFRDQNNQMESSNSGGCIMASEELSKQNDWHEWADQLITDDDSLTSNWDDLILDTNVADPVPEMAYQEPKSSANFSAHEPQVLQQLPAPPGETCTVVNLSSSANGAPTKPRMRWTPELHEAFVEAVNKLGGSERATPKGVLKLMKVEGLTIYHVKSHLQKYRTARYRPESSEGSSEKKLTPIEELSSLDLKTGIEITEALRLQMDVQKRLHEQLEIQRKLQLQIEEQGRYLQMMFEKQKSGIDMLKSSSSTLENPSAQSTDVVQNSPAKNEPGASQLTGQGTKDDPVNATAASDEVLRKLGEKQKAPENKASKDLEADIGGSNALPSKRAKADE</sequence>
<dbReference type="InterPro" id="IPR023214">
    <property type="entry name" value="HAD_sf"/>
</dbReference>
<proteinExistence type="inferred from homology"/>
<keyword evidence="4" id="KW-0805">Transcription regulation</keyword>
<dbReference type="SUPFAM" id="SSF46689">
    <property type="entry name" value="Homeodomain-like"/>
    <property type="match status" value="1"/>
</dbReference>
<evidence type="ECO:0000256" key="7">
    <source>
        <dbReference type="ARBA" id="ARBA00023242"/>
    </source>
</evidence>
<evidence type="ECO:0000256" key="4">
    <source>
        <dbReference type="ARBA" id="ARBA00023015"/>
    </source>
</evidence>
<feature type="domain" description="HTH myb-type" evidence="9">
    <location>
        <begin position="494"/>
        <end position="554"/>
    </location>
</feature>
<keyword evidence="11" id="KW-1185">Reference proteome</keyword>
<dbReference type="OrthoDB" id="551907at2759"/>